<protein>
    <submittedName>
        <fullName evidence="2">Uncharacterized protein</fullName>
    </submittedName>
</protein>
<dbReference type="Proteomes" id="UP001190700">
    <property type="component" value="Unassembled WGS sequence"/>
</dbReference>
<proteinExistence type="predicted"/>
<comment type="caution">
    <text evidence="2">The sequence shown here is derived from an EMBL/GenBank/DDBJ whole genome shotgun (WGS) entry which is preliminary data.</text>
</comment>
<accession>A0AAE0EW77</accession>
<evidence type="ECO:0000256" key="1">
    <source>
        <dbReference type="SAM" id="MobiDB-lite"/>
    </source>
</evidence>
<dbReference type="AlphaFoldDB" id="A0AAE0EW77"/>
<organism evidence="2 3">
    <name type="scientific">Cymbomonas tetramitiformis</name>
    <dbReference type="NCBI Taxonomy" id="36881"/>
    <lineage>
        <taxon>Eukaryota</taxon>
        <taxon>Viridiplantae</taxon>
        <taxon>Chlorophyta</taxon>
        <taxon>Pyramimonadophyceae</taxon>
        <taxon>Pyramimonadales</taxon>
        <taxon>Pyramimonadaceae</taxon>
        <taxon>Cymbomonas</taxon>
    </lineage>
</organism>
<evidence type="ECO:0000313" key="3">
    <source>
        <dbReference type="Proteomes" id="UP001190700"/>
    </source>
</evidence>
<gene>
    <name evidence="2" type="ORF">CYMTET_47416</name>
</gene>
<evidence type="ECO:0000313" key="2">
    <source>
        <dbReference type="EMBL" id="KAK3242916.1"/>
    </source>
</evidence>
<feature type="region of interest" description="Disordered" evidence="1">
    <location>
        <begin position="55"/>
        <end position="75"/>
    </location>
</feature>
<dbReference type="EMBL" id="LGRX02033103">
    <property type="protein sequence ID" value="KAK3242916.1"/>
    <property type="molecule type" value="Genomic_DNA"/>
</dbReference>
<keyword evidence="3" id="KW-1185">Reference proteome</keyword>
<sequence>MPASRLSATALLVPSTSDMVAKKQLQASLDTVFFDKVLTPRRLDVELAKVDLERSRTSTPTSSRYGNVKTELMAV</sequence>
<name>A0AAE0EW77_9CHLO</name>
<reference evidence="2 3" key="1">
    <citation type="journal article" date="2015" name="Genome Biol. Evol.">
        <title>Comparative Genomics of a Bacterivorous Green Alga Reveals Evolutionary Causalities and Consequences of Phago-Mixotrophic Mode of Nutrition.</title>
        <authorList>
            <person name="Burns J.A."/>
            <person name="Paasch A."/>
            <person name="Narechania A."/>
            <person name="Kim E."/>
        </authorList>
    </citation>
    <scope>NUCLEOTIDE SEQUENCE [LARGE SCALE GENOMIC DNA]</scope>
    <source>
        <strain evidence="2 3">PLY_AMNH</strain>
    </source>
</reference>